<accession>A0AAE0ZBR3</accession>
<protein>
    <submittedName>
        <fullName evidence="1">Uncharacterized protein</fullName>
    </submittedName>
</protein>
<dbReference type="AlphaFoldDB" id="A0AAE0ZBR3"/>
<gene>
    <name evidence="1" type="ORF">RRG08_055681</name>
</gene>
<evidence type="ECO:0000313" key="1">
    <source>
        <dbReference type="EMBL" id="KAK3766462.1"/>
    </source>
</evidence>
<evidence type="ECO:0000313" key="2">
    <source>
        <dbReference type="Proteomes" id="UP001283361"/>
    </source>
</evidence>
<keyword evidence="2" id="KW-1185">Reference proteome</keyword>
<name>A0AAE0ZBR3_9GAST</name>
<sequence>METTDLRPFYRTEYFRGYHSQATSVQTFEQKFRKDLHSRERESQTQKFLPRLQTINASAKPVATGWPSELGMQPCQLVAPNEECAEPGNWS</sequence>
<dbReference type="Proteomes" id="UP001283361">
    <property type="component" value="Unassembled WGS sequence"/>
</dbReference>
<organism evidence="1 2">
    <name type="scientific">Elysia crispata</name>
    <name type="common">lettuce slug</name>
    <dbReference type="NCBI Taxonomy" id="231223"/>
    <lineage>
        <taxon>Eukaryota</taxon>
        <taxon>Metazoa</taxon>
        <taxon>Spiralia</taxon>
        <taxon>Lophotrochozoa</taxon>
        <taxon>Mollusca</taxon>
        <taxon>Gastropoda</taxon>
        <taxon>Heterobranchia</taxon>
        <taxon>Euthyneura</taxon>
        <taxon>Panpulmonata</taxon>
        <taxon>Sacoglossa</taxon>
        <taxon>Placobranchoidea</taxon>
        <taxon>Plakobranchidae</taxon>
        <taxon>Elysia</taxon>
    </lineage>
</organism>
<dbReference type="EMBL" id="JAWDGP010004228">
    <property type="protein sequence ID" value="KAK3766462.1"/>
    <property type="molecule type" value="Genomic_DNA"/>
</dbReference>
<reference evidence="1" key="1">
    <citation type="journal article" date="2023" name="G3 (Bethesda)">
        <title>A reference genome for the long-term kleptoplast-retaining sea slug Elysia crispata morphotype clarki.</title>
        <authorList>
            <person name="Eastman K.E."/>
            <person name="Pendleton A.L."/>
            <person name="Shaikh M.A."/>
            <person name="Suttiyut T."/>
            <person name="Ogas R."/>
            <person name="Tomko P."/>
            <person name="Gavelis G."/>
            <person name="Widhalm J.R."/>
            <person name="Wisecaver J.H."/>
        </authorList>
    </citation>
    <scope>NUCLEOTIDE SEQUENCE</scope>
    <source>
        <strain evidence="1">ECLA1</strain>
    </source>
</reference>
<comment type="caution">
    <text evidence="1">The sequence shown here is derived from an EMBL/GenBank/DDBJ whole genome shotgun (WGS) entry which is preliminary data.</text>
</comment>
<proteinExistence type="predicted"/>